<comment type="caution">
    <text evidence="2">The sequence shown here is derived from an EMBL/GenBank/DDBJ whole genome shotgun (WGS) entry which is preliminary data.</text>
</comment>
<evidence type="ECO:0000256" key="1">
    <source>
        <dbReference type="SAM" id="MobiDB-lite"/>
    </source>
</evidence>
<accession>A0ABV8I9M4</accession>
<dbReference type="EMBL" id="JBHSBM010000023">
    <property type="protein sequence ID" value="MFC4060590.1"/>
    <property type="molecule type" value="Genomic_DNA"/>
</dbReference>
<keyword evidence="3" id="KW-1185">Reference proteome</keyword>
<dbReference type="Proteomes" id="UP001595850">
    <property type="component" value="Unassembled WGS sequence"/>
</dbReference>
<evidence type="ECO:0000313" key="2">
    <source>
        <dbReference type="EMBL" id="MFC4060590.1"/>
    </source>
</evidence>
<organism evidence="2 3">
    <name type="scientific">Planomonospora corallina</name>
    <dbReference type="NCBI Taxonomy" id="1806052"/>
    <lineage>
        <taxon>Bacteria</taxon>
        <taxon>Bacillati</taxon>
        <taxon>Actinomycetota</taxon>
        <taxon>Actinomycetes</taxon>
        <taxon>Streptosporangiales</taxon>
        <taxon>Streptosporangiaceae</taxon>
        <taxon>Planomonospora</taxon>
    </lineage>
</organism>
<proteinExistence type="predicted"/>
<name>A0ABV8I9M4_9ACTN</name>
<reference evidence="3" key="1">
    <citation type="journal article" date="2019" name="Int. J. Syst. Evol. Microbiol.">
        <title>The Global Catalogue of Microorganisms (GCM) 10K type strain sequencing project: providing services to taxonomists for standard genome sequencing and annotation.</title>
        <authorList>
            <consortium name="The Broad Institute Genomics Platform"/>
            <consortium name="The Broad Institute Genome Sequencing Center for Infectious Disease"/>
            <person name="Wu L."/>
            <person name="Ma J."/>
        </authorList>
    </citation>
    <scope>NUCLEOTIDE SEQUENCE [LARGE SCALE GENOMIC DNA]</scope>
    <source>
        <strain evidence="3">TBRC 4489</strain>
    </source>
</reference>
<protein>
    <submittedName>
        <fullName evidence="2">Uncharacterized protein</fullName>
    </submittedName>
</protein>
<sequence length="66" mass="7265">MIEETGGGTGEDGIGAWLDRVHDEYDEFAYRHVYAAYLAVRPPPGAGRRPGGRRQARLMRTASAMT</sequence>
<feature type="region of interest" description="Disordered" evidence="1">
    <location>
        <begin position="44"/>
        <end position="66"/>
    </location>
</feature>
<dbReference type="RefSeq" id="WP_377289980.1">
    <property type="nucleotide sequence ID" value="NZ_JBHSBM010000023.1"/>
</dbReference>
<evidence type="ECO:0000313" key="3">
    <source>
        <dbReference type="Proteomes" id="UP001595850"/>
    </source>
</evidence>
<gene>
    <name evidence="2" type="ORF">ACFOWE_19990</name>
</gene>